<dbReference type="InterPro" id="IPR023828">
    <property type="entry name" value="Peptidase_S8_Ser-AS"/>
</dbReference>
<feature type="active site" description="Charge relay system" evidence="5">
    <location>
        <position position="466"/>
    </location>
</feature>
<protein>
    <submittedName>
        <fullName evidence="9">Subtilisin-like serine protease</fullName>
    </submittedName>
</protein>
<accession>F4XK02</accession>
<dbReference type="SUPFAM" id="SSF52743">
    <property type="entry name" value="Subtilisin-like"/>
    <property type="match status" value="1"/>
</dbReference>
<feature type="domain" description="PLL-like beta propeller" evidence="8">
    <location>
        <begin position="538"/>
        <end position="729"/>
    </location>
</feature>
<dbReference type="Proteomes" id="UP000003959">
    <property type="component" value="Unassembled WGS sequence"/>
</dbReference>
<evidence type="ECO:0000313" key="9">
    <source>
        <dbReference type="EMBL" id="EGJ34961.1"/>
    </source>
</evidence>
<comment type="similarity">
    <text evidence="1 5">Belongs to the peptidase S8 family.</text>
</comment>
<dbReference type="HOGENOM" id="CLU_369941_0_0_3"/>
<evidence type="ECO:0000313" key="10">
    <source>
        <dbReference type="Proteomes" id="UP000003959"/>
    </source>
</evidence>
<feature type="active site" description="Charge relay system" evidence="5">
    <location>
        <position position="255"/>
    </location>
</feature>
<dbReference type="PROSITE" id="PS51892">
    <property type="entry name" value="SUBTILASE"/>
    <property type="match status" value="1"/>
</dbReference>
<dbReference type="InterPro" id="IPR036852">
    <property type="entry name" value="Peptidase_S8/S53_dom_sf"/>
</dbReference>
<organism evidence="9 10">
    <name type="scientific">Moorena producens 3L</name>
    <dbReference type="NCBI Taxonomy" id="489825"/>
    <lineage>
        <taxon>Bacteria</taxon>
        <taxon>Bacillati</taxon>
        <taxon>Cyanobacteriota</taxon>
        <taxon>Cyanophyceae</taxon>
        <taxon>Coleofasciculales</taxon>
        <taxon>Coleofasciculaceae</taxon>
        <taxon>Moorena</taxon>
    </lineage>
</organism>
<proteinExistence type="inferred from homology"/>
<dbReference type="AlphaFoldDB" id="F4XK02"/>
<evidence type="ECO:0000256" key="3">
    <source>
        <dbReference type="ARBA" id="ARBA00022801"/>
    </source>
</evidence>
<dbReference type="Gene3D" id="3.40.50.200">
    <property type="entry name" value="Peptidase S8/S53 domain"/>
    <property type="match status" value="1"/>
</dbReference>
<evidence type="ECO:0000256" key="2">
    <source>
        <dbReference type="ARBA" id="ARBA00022670"/>
    </source>
</evidence>
<dbReference type="InterPro" id="IPR015500">
    <property type="entry name" value="Peptidase_S8_subtilisin-rel"/>
</dbReference>
<reference evidence="10" key="1">
    <citation type="journal article" date="2011" name="Proc. Natl. Acad. Sci. U.S.A.">
        <title>Genomic insights into the physiology and ecology of the marine filamentous cyanobacterium Lyngbya majuscula.</title>
        <authorList>
            <person name="Jones A.C."/>
            <person name="Monroe E.A."/>
            <person name="Podell S."/>
            <person name="Hess W.R."/>
            <person name="Klages S."/>
            <person name="Esquenazi E."/>
            <person name="Niessen S."/>
            <person name="Hoover H."/>
            <person name="Rothmann M."/>
            <person name="Lasken R.S."/>
            <person name="Yates J.R.III."/>
            <person name="Reinhardt R."/>
            <person name="Kube M."/>
            <person name="Burkart M.D."/>
            <person name="Allen E.E."/>
            <person name="Dorrestein P.C."/>
            <person name="Gerwick W.H."/>
            <person name="Gerwick L."/>
        </authorList>
    </citation>
    <scope>NUCLEOTIDE SEQUENCE [LARGE SCALE GENOMIC DNA]</scope>
    <source>
        <strain evidence="10">3L</strain>
    </source>
</reference>
<feature type="active site" description="Charge relay system" evidence="5">
    <location>
        <position position="297"/>
    </location>
</feature>
<dbReference type="GO" id="GO:0006508">
    <property type="term" value="P:proteolysis"/>
    <property type="evidence" value="ECO:0007669"/>
    <property type="project" value="UniProtKB-KW"/>
</dbReference>
<dbReference type="Pfam" id="PF26607">
    <property type="entry name" value="DUF8189"/>
    <property type="match status" value="1"/>
</dbReference>
<evidence type="ECO:0000256" key="4">
    <source>
        <dbReference type="ARBA" id="ARBA00022825"/>
    </source>
</evidence>
<evidence type="ECO:0000259" key="7">
    <source>
        <dbReference type="Pfam" id="PF00082"/>
    </source>
</evidence>
<dbReference type="PROSITE" id="PS00138">
    <property type="entry name" value="SUBTILASE_SER"/>
    <property type="match status" value="1"/>
</dbReference>
<dbReference type="PANTHER" id="PTHR43806:SF11">
    <property type="entry name" value="CEREVISIN-RELATED"/>
    <property type="match status" value="1"/>
</dbReference>
<dbReference type="InterPro" id="IPR058502">
    <property type="entry name" value="PLL-like_beta-prop"/>
</dbReference>
<dbReference type="PANTHER" id="PTHR43806">
    <property type="entry name" value="PEPTIDASE S8"/>
    <property type="match status" value="1"/>
</dbReference>
<dbReference type="InterPro" id="IPR050131">
    <property type="entry name" value="Peptidase_S8_subtilisin-like"/>
</dbReference>
<evidence type="ECO:0000256" key="6">
    <source>
        <dbReference type="SAM" id="MobiDB-lite"/>
    </source>
</evidence>
<feature type="region of interest" description="Disordered" evidence="6">
    <location>
        <begin position="523"/>
        <end position="542"/>
    </location>
</feature>
<sequence>MTVLLRNTHINLILKQKLRQTPLYRANYKTSSEISTMENIESHEPMVPGMTNGEATTNGMSLGEMADDQISSFDMNAVSSQGNIPTAVPMSSSAPDIPMENVLVEMRAPKGQGANLFYMAGSFRVPSFQIDYDYEPVSMDPETPELAMQLQASDEEVIVVKGKVAQNQIAALEAQPNVIKVWPDTPIEPFSTTTLQQEYPMVEPMAGFGSCPIGSCDCNPGAAKGTMADVAKYLGVDKIHAAGYKGQGIVVGVVDGGITAAGRPVRPGEPSKRIRNVIGGYHRSVEWGTQARSWGEHGNMCATDVLGMAPEAKLYDFPLVGNAISNALAAFNWAIKQHKTDGTPHILTNSWGIYQEQWDKTYARNPNHPFTRKVVEAINQGILVLFAAGNCGGTCPDGRCASDFGPGKSIWGANGHPLVMTVGAVNKNEQFVGYSSQGPAALSPQKPDFCSITHFRGYFPCDNGTSAATPIAAGVVALLKQAKPSLTQQEVKKLLESTAKNIGSQGWDQHSGTGIIQPKVAFDKIKTPPPRPRPRPSDGTWSDWENLGGYGIYSPAAASWGPNRIDTFVIGTDHAMYHKWWDGSAWRGWENLEGYIISTPAAVSWGANRIDTFVVGSNNSLYRKWWDGSAWRGWENLGGYCLYAPAASSWGPNRIDTFIIGTDHALYHKWWDGSAWRGWENLGGYSISAPAAVSWGPNHIATFTIGRDRALYYKTWNGSIWTPWEKLGGYCQYGIAAVSRGVNQLDCFVIGSMGKVYCRSWDGSAWKNWKNLGGYSIAGLAAASWGPDRLDVFVVAGDHALHHKWMG</sequence>
<evidence type="ECO:0000259" key="8">
    <source>
        <dbReference type="Pfam" id="PF26607"/>
    </source>
</evidence>
<dbReference type="InterPro" id="IPR000209">
    <property type="entry name" value="Peptidase_S8/S53_dom"/>
</dbReference>
<evidence type="ECO:0000256" key="1">
    <source>
        <dbReference type="ARBA" id="ARBA00011073"/>
    </source>
</evidence>
<dbReference type="GO" id="GO:0004252">
    <property type="term" value="F:serine-type endopeptidase activity"/>
    <property type="evidence" value="ECO:0007669"/>
    <property type="project" value="UniProtKB-UniRule"/>
</dbReference>
<gene>
    <name evidence="9" type="ORF">LYNGBM3L_09100</name>
</gene>
<name>F4XK02_9CYAN</name>
<dbReference type="eggNOG" id="COG1404">
    <property type="taxonomic scope" value="Bacteria"/>
</dbReference>
<evidence type="ECO:0000256" key="5">
    <source>
        <dbReference type="PROSITE-ProRule" id="PRU01240"/>
    </source>
</evidence>
<feature type="domain" description="Peptidase S8/S53" evidence="7">
    <location>
        <begin position="246"/>
        <end position="514"/>
    </location>
</feature>
<keyword evidence="10" id="KW-1185">Reference proteome</keyword>
<dbReference type="EMBL" id="GL890825">
    <property type="protein sequence ID" value="EGJ34961.1"/>
    <property type="molecule type" value="Genomic_DNA"/>
</dbReference>
<keyword evidence="3 5" id="KW-0378">Hydrolase</keyword>
<dbReference type="PRINTS" id="PR00723">
    <property type="entry name" value="SUBTILISIN"/>
</dbReference>
<dbReference type="Gene3D" id="2.120.10.70">
    <property type="entry name" value="Fucose-specific lectin"/>
    <property type="match status" value="2"/>
</dbReference>
<dbReference type="CDD" id="cd22954">
    <property type="entry name" value="PLL_lectin"/>
    <property type="match status" value="1"/>
</dbReference>
<keyword evidence="4 5" id="KW-0720">Serine protease</keyword>
<keyword evidence="2 5" id="KW-0645">Protease</keyword>
<dbReference type="Pfam" id="PF00082">
    <property type="entry name" value="Peptidase_S8"/>
    <property type="match status" value="1"/>
</dbReference>
<dbReference type="SUPFAM" id="SSF89372">
    <property type="entry name" value="Fucose-specific lectin"/>
    <property type="match status" value="3"/>
</dbReference>